<gene>
    <name evidence="2" type="ORF">CYMTET_28644</name>
</gene>
<organism evidence="2 3">
    <name type="scientific">Cymbomonas tetramitiformis</name>
    <dbReference type="NCBI Taxonomy" id="36881"/>
    <lineage>
        <taxon>Eukaryota</taxon>
        <taxon>Viridiplantae</taxon>
        <taxon>Chlorophyta</taxon>
        <taxon>Pyramimonadophyceae</taxon>
        <taxon>Pyramimonadales</taxon>
        <taxon>Pyramimonadaceae</taxon>
        <taxon>Cymbomonas</taxon>
    </lineage>
</organism>
<proteinExistence type="predicted"/>
<protein>
    <submittedName>
        <fullName evidence="2">Uncharacterized protein</fullName>
    </submittedName>
</protein>
<dbReference type="EMBL" id="LGRX02016142">
    <property type="protein sequence ID" value="KAK3262506.1"/>
    <property type="molecule type" value="Genomic_DNA"/>
</dbReference>
<feature type="compositionally biased region" description="Low complexity" evidence="1">
    <location>
        <begin position="103"/>
        <end position="115"/>
    </location>
</feature>
<name>A0AAE0FP17_9CHLO</name>
<dbReference type="Proteomes" id="UP001190700">
    <property type="component" value="Unassembled WGS sequence"/>
</dbReference>
<sequence>MTARSSAVRRLLRDSDIGPGINLSEVVRNTHTLITPEAEDPGAAKADDTANVIARRKTFSDQTDIVKRVRESGLHRKWAKNLRETVLGGKHERFAGKDKDVASSGSSSYSSRLSSRQLGWTWHPSSSATPPSRSFLW</sequence>
<dbReference type="AlphaFoldDB" id="A0AAE0FP17"/>
<accession>A0AAE0FP17</accession>
<feature type="region of interest" description="Disordered" evidence="1">
    <location>
        <begin position="90"/>
        <end position="137"/>
    </location>
</feature>
<comment type="caution">
    <text evidence="2">The sequence shown here is derived from an EMBL/GenBank/DDBJ whole genome shotgun (WGS) entry which is preliminary data.</text>
</comment>
<keyword evidence="3" id="KW-1185">Reference proteome</keyword>
<reference evidence="2 3" key="1">
    <citation type="journal article" date="2015" name="Genome Biol. Evol.">
        <title>Comparative Genomics of a Bacterivorous Green Alga Reveals Evolutionary Causalities and Consequences of Phago-Mixotrophic Mode of Nutrition.</title>
        <authorList>
            <person name="Burns J.A."/>
            <person name="Paasch A."/>
            <person name="Narechania A."/>
            <person name="Kim E."/>
        </authorList>
    </citation>
    <scope>NUCLEOTIDE SEQUENCE [LARGE SCALE GENOMIC DNA]</scope>
    <source>
        <strain evidence="2 3">PLY_AMNH</strain>
    </source>
</reference>
<evidence type="ECO:0000313" key="3">
    <source>
        <dbReference type="Proteomes" id="UP001190700"/>
    </source>
</evidence>
<feature type="compositionally biased region" description="Basic and acidic residues" evidence="1">
    <location>
        <begin position="90"/>
        <end position="101"/>
    </location>
</feature>
<evidence type="ECO:0000313" key="2">
    <source>
        <dbReference type="EMBL" id="KAK3262506.1"/>
    </source>
</evidence>
<evidence type="ECO:0000256" key="1">
    <source>
        <dbReference type="SAM" id="MobiDB-lite"/>
    </source>
</evidence>
<feature type="compositionally biased region" description="Polar residues" evidence="1">
    <location>
        <begin position="123"/>
        <end position="137"/>
    </location>
</feature>